<keyword evidence="1" id="KW-0805">Transcription regulation</keyword>
<dbReference type="EMBL" id="PTJD01000003">
    <property type="protein sequence ID" value="PPK97725.1"/>
    <property type="molecule type" value="Genomic_DNA"/>
</dbReference>
<sequence length="172" mass="18231">MSSIDRLDADLLAALSEDPRRGISELAALTGVARNTVMARLSRLSETGVLQGYDVRVDLERLGLPVTAFLHLQLAQGGLQEIIDALARFPEVLEICITTGASDLVVRVACPGNAELQAFVQEVLAVPGVVRTTTEIALTTPVPYRVAPLLAALTAGRGRGRAGRPAQPQQRG</sequence>
<dbReference type="SMART" id="SM00344">
    <property type="entry name" value="HTH_ASNC"/>
    <property type="match status" value="1"/>
</dbReference>
<dbReference type="PROSITE" id="PS50956">
    <property type="entry name" value="HTH_ASNC_2"/>
    <property type="match status" value="1"/>
</dbReference>
<dbReference type="GO" id="GO:0043565">
    <property type="term" value="F:sequence-specific DNA binding"/>
    <property type="evidence" value="ECO:0007669"/>
    <property type="project" value="InterPro"/>
</dbReference>
<dbReference type="PANTHER" id="PTHR30154:SF34">
    <property type="entry name" value="TRANSCRIPTIONAL REGULATOR AZLB"/>
    <property type="match status" value="1"/>
</dbReference>
<evidence type="ECO:0000313" key="5">
    <source>
        <dbReference type="EMBL" id="PPK97725.1"/>
    </source>
</evidence>
<dbReference type="OrthoDB" id="4411089at2"/>
<dbReference type="AlphaFoldDB" id="A0A2S6IUB2"/>
<dbReference type="InterPro" id="IPR019887">
    <property type="entry name" value="Tscrpt_reg_AsnC/Lrp_C"/>
</dbReference>
<comment type="caution">
    <text evidence="5">The sequence shown here is derived from an EMBL/GenBank/DDBJ whole genome shotgun (WGS) entry which is preliminary data.</text>
</comment>
<dbReference type="SUPFAM" id="SSF46785">
    <property type="entry name" value="Winged helix' DNA-binding domain"/>
    <property type="match status" value="1"/>
</dbReference>
<dbReference type="InterPro" id="IPR036390">
    <property type="entry name" value="WH_DNA-bd_sf"/>
</dbReference>
<dbReference type="Proteomes" id="UP000239485">
    <property type="component" value="Unassembled WGS sequence"/>
</dbReference>
<organism evidence="5 6">
    <name type="scientific">Kineococcus xinjiangensis</name>
    <dbReference type="NCBI Taxonomy" id="512762"/>
    <lineage>
        <taxon>Bacteria</taxon>
        <taxon>Bacillati</taxon>
        <taxon>Actinomycetota</taxon>
        <taxon>Actinomycetes</taxon>
        <taxon>Kineosporiales</taxon>
        <taxon>Kineosporiaceae</taxon>
        <taxon>Kineococcus</taxon>
    </lineage>
</organism>
<dbReference type="SUPFAM" id="SSF54909">
    <property type="entry name" value="Dimeric alpha+beta barrel"/>
    <property type="match status" value="1"/>
</dbReference>
<dbReference type="InterPro" id="IPR019888">
    <property type="entry name" value="Tscrpt_reg_AsnC-like"/>
</dbReference>
<evidence type="ECO:0000256" key="2">
    <source>
        <dbReference type="ARBA" id="ARBA00023125"/>
    </source>
</evidence>
<dbReference type="InterPro" id="IPR036388">
    <property type="entry name" value="WH-like_DNA-bd_sf"/>
</dbReference>
<feature type="domain" description="HTH asnC-type" evidence="4">
    <location>
        <begin position="4"/>
        <end position="65"/>
    </location>
</feature>
<dbReference type="PANTHER" id="PTHR30154">
    <property type="entry name" value="LEUCINE-RESPONSIVE REGULATORY PROTEIN"/>
    <property type="match status" value="1"/>
</dbReference>
<dbReference type="RefSeq" id="WP_104431887.1">
    <property type="nucleotide sequence ID" value="NZ_PTJD01000003.1"/>
</dbReference>
<accession>A0A2S6IUB2</accession>
<dbReference type="Gene3D" id="1.10.10.10">
    <property type="entry name" value="Winged helix-like DNA-binding domain superfamily/Winged helix DNA-binding domain"/>
    <property type="match status" value="1"/>
</dbReference>
<dbReference type="InterPro" id="IPR000485">
    <property type="entry name" value="AsnC-type_HTH_dom"/>
</dbReference>
<reference evidence="5 6" key="1">
    <citation type="submission" date="2018-02" db="EMBL/GenBank/DDBJ databases">
        <title>Genomic Encyclopedia of Archaeal and Bacterial Type Strains, Phase II (KMG-II): from individual species to whole genera.</title>
        <authorList>
            <person name="Goeker M."/>
        </authorList>
    </citation>
    <scope>NUCLEOTIDE SEQUENCE [LARGE SCALE GENOMIC DNA]</scope>
    <source>
        <strain evidence="5 6">DSM 22857</strain>
    </source>
</reference>
<evidence type="ECO:0000256" key="3">
    <source>
        <dbReference type="ARBA" id="ARBA00023163"/>
    </source>
</evidence>
<dbReference type="InterPro" id="IPR011008">
    <property type="entry name" value="Dimeric_a/b-barrel"/>
</dbReference>
<proteinExistence type="predicted"/>
<dbReference type="PRINTS" id="PR00033">
    <property type="entry name" value="HTHASNC"/>
</dbReference>
<keyword evidence="3" id="KW-0804">Transcription</keyword>
<dbReference type="Pfam" id="PF13404">
    <property type="entry name" value="HTH_AsnC-type"/>
    <property type="match status" value="1"/>
</dbReference>
<dbReference type="Pfam" id="PF01037">
    <property type="entry name" value="AsnC_trans_reg"/>
    <property type="match status" value="1"/>
</dbReference>
<dbReference type="GO" id="GO:0043200">
    <property type="term" value="P:response to amino acid"/>
    <property type="evidence" value="ECO:0007669"/>
    <property type="project" value="TreeGrafter"/>
</dbReference>
<gene>
    <name evidence="5" type="ORF">CLV92_103260</name>
</gene>
<evidence type="ECO:0000256" key="1">
    <source>
        <dbReference type="ARBA" id="ARBA00023015"/>
    </source>
</evidence>
<keyword evidence="6" id="KW-1185">Reference proteome</keyword>
<evidence type="ECO:0000259" key="4">
    <source>
        <dbReference type="PROSITE" id="PS50956"/>
    </source>
</evidence>
<dbReference type="GO" id="GO:0005829">
    <property type="term" value="C:cytosol"/>
    <property type="evidence" value="ECO:0007669"/>
    <property type="project" value="TreeGrafter"/>
</dbReference>
<protein>
    <submittedName>
        <fullName evidence="5">DNA-binding Lrp family transcriptional regulator</fullName>
    </submittedName>
</protein>
<dbReference type="Gene3D" id="3.30.70.920">
    <property type="match status" value="1"/>
</dbReference>
<keyword evidence="2 5" id="KW-0238">DNA-binding</keyword>
<name>A0A2S6IUB2_9ACTN</name>
<evidence type="ECO:0000313" key="6">
    <source>
        <dbReference type="Proteomes" id="UP000239485"/>
    </source>
</evidence>